<sequence>MVVFFKALPFGIFLTLIIALFMGSGGTSGGVLAIFPFNVTIPEIGIDMTLYWSWNLFLASTALAFAILFLMD</sequence>
<dbReference type="AlphaFoldDB" id="A0A0G9MKU5"/>
<keyword evidence="2" id="KW-1185">Reference proteome</keyword>
<protein>
    <submittedName>
        <fullName evidence="1">Uncharacterized protein</fullName>
    </submittedName>
</protein>
<dbReference type="KEGG" id="egn:BMF35_a0399"/>
<name>A0A0G9MKU5_9SPHN</name>
<gene>
    <name evidence="1" type="ORF">AAW01_07005</name>
</gene>
<evidence type="ECO:0000313" key="2">
    <source>
        <dbReference type="Proteomes" id="UP000053070"/>
    </source>
</evidence>
<evidence type="ECO:0000313" key="1">
    <source>
        <dbReference type="EMBL" id="KLE31351.1"/>
    </source>
</evidence>
<comment type="caution">
    <text evidence="1">The sequence shown here is derived from an EMBL/GenBank/DDBJ whole genome shotgun (WGS) entry which is preliminary data.</text>
</comment>
<dbReference type="EMBL" id="LBHC01000002">
    <property type="protein sequence ID" value="KLE31351.1"/>
    <property type="molecule type" value="Genomic_DNA"/>
</dbReference>
<organism evidence="1 2">
    <name type="scientific">Aurantiacibacter gangjinensis</name>
    <dbReference type="NCBI Taxonomy" id="502682"/>
    <lineage>
        <taxon>Bacteria</taxon>
        <taxon>Pseudomonadati</taxon>
        <taxon>Pseudomonadota</taxon>
        <taxon>Alphaproteobacteria</taxon>
        <taxon>Sphingomonadales</taxon>
        <taxon>Erythrobacteraceae</taxon>
        <taxon>Aurantiacibacter</taxon>
    </lineage>
</organism>
<dbReference type="PATRIC" id="fig|502682.8.peg.1428"/>
<dbReference type="Proteomes" id="UP000053070">
    <property type="component" value="Unassembled WGS sequence"/>
</dbReference>
<dbReference type="OrthoDB" id="7433080at2"/>
<proteinExistence type="predicted"/>
<dbReference type="RefSeq" id="WP_047006703.1">
    <property type="nucleotide sequence ID" value="NZ_CP018097.1"/>
</dbReference>
<accession>A0A0G9MKU5</accession>
<reference evidence="1 2" key="1">
    <citation type="submission" date="2015-04" db="EMBL/GenBank/DDBJ databases">
        <title>The draft genome sequence of Erythrobacr gangjinensis K7-2.</title>
        <authorList>
            <person name="Zhuang L."/>
            <person name="Liu Y."/>
            <person name="Shao Z."/>
        </authorList>
    </citation>
    <scope>NUCLEOTIDE SEQUENCE [LARGE SCALE GENOMIC DNA]</scope>
    <source>
        <strain evidence="1 2">K7-2</strain>
    </source>
</reference>